<evidence type="ECO:0000313" key="8">
    <source>
        <dbReference type="Proteomes" id="UP001214603"/>
    </source>
</evidence>
<evidence type="ECO:0000256" key="4">
    <source>
        <dbReference type="ARBA" id="ARBA00023136"/>
    </source>
</evidence>
<feature type="compositionally biased region" description="Basic and acidic residues" evidence="5">
    <location>
        <begin position="329"/>
        <end position="340"/>
    </location>
</feature>
<reference evidence="7" key="1">
    <citation type="submission" date="2023-03" db="EMBL/GenBank/DDBJ databases">
        <title>Mating type loci evolution in Malassezia.</title>
        <authorList>
            <person name="Coelho M.A."/>
        </authorList>
    </citation>
    <scope>NUCLEOTIDE SEQUENCE</scope>
    <source>
        <strain evidence="7">CBS 7876</strain>
    </source>
</reference>
<sequence>MTAEDTLIVFAVTVVYGLGTCVGLLVVMPFFVSITRLRANYLPKAVSLTNVLNEGELESMENRSVLHSFLMRSRRATAKIGPVVDGVLPMIWRTKRLEGWRGLYQGTTIVASGVLVTYAATAIFLLTAVESWDDWNASSRVPFLAAICIELLQALVVLPFDVVLKRTMVHPRRLNWFAPVQSMSEVLSPAEFKQPWRLYRIPGLLSAMLLRVTFVSTLALAADRVFLPRVEPLVPAGPGQDEFEGPSSASTRATVAGFIAYLLFTMALQLLAVPFECILVRLAVQRPVTQQPLHVAYAHNAERPGPSPHSHQATVVPPEAAATTASEPTEPRPADAPAEHAEDEAAAASNEAPADAPNEAPDAAPDAPMLEHSADEEDALPMLTDTVPRVYTQPPRTKSPTSEPVIALRPCDDTLDEIESYYGATPVEPYMGFADCFRKMVAEEGYESLYRGLPFSMGFVFVATLGLLPVLIDAFSMFS</sequence>
<evidence type="ECO:0000256" key="6">
    <source>
        <dbReference type="SAM" id="Phobius"/>
    </source>
</evidence>
<dbReference type="InterPro" id="IPR023395">
    <property type="entry name" value="MCP_dom_sf"/>
</dbReference>
<feature type="compositionally biased region" description="Low complexity" evidence="5">
    <location>
        <begin position="317"/>
        <end position="328"/>
    </location>
</feature>
<organism evidence="7 8">
    <name type="scientific">Malassezia obtusa</name>
    <dbReference type="NCBI Taxonomy" id="76774"/>
    <lineage>
        <taxon>Eukaryota</taxon>
        <taxon>Fungi</taxon>
        <taxon>Dikarya</taxon>
        <taxon>Basidiomycota</taxon>
        <taxon>Ustilaginomycotina</taxon>
        <taxon>Malasseziomycetes</taxon>
        <taxon>Malasseziales</taxon>
        <taxon>Malasseziaceae</taxon>
        <taxon>Malassezia</taxon>
    </lineage>
</organism>
<dbReference type="Gene3D" id="1.50.40.10">
    <property type="entry name" value="Mitochondrial carrier domain"/>
    <property type="match status" value="2"/>
</dbReference>
<gene>
    <name evidence="7" type="ORF">MOBT1_003251</name>
</gene>
<feature type="transmembrane region" description="Helical" evidence="6">
    <location>
        <begin position="258"/>
        <end position="284"/>
    </location>
</feature>
<keyword evidence="8" id="KW-1185">Reference proteome</keyword>
<feature type="region of interest" description="Disordered" evidence="5">
    <location>
        <begin position="300"/>
        <end position="368"/>
    </location>
</feature>
<feature type="transmembrane region" description="Helical" evidence="6">
    <location>
        <begin position="203"/>
        <end position="222"/>
    </location>
</feature>
<feature type="transmembrane region" description="Helical" evidence="6">
    <location>
        <begin position="141"/>
        <end position="164"/>
    </location>
</feature>
<feature type="transmembrane region" description="Helical" evidence="6">
    <location>
        <begin position="103"/>
        <end position="129"/>
    </location>
</feature>
<feature type="transmembrane region" description="Helical" evidence="6">
    <location>
        <begin position="6"/>
        <end position="32"/>
    </location>
</feature>
<keyword evidence="3 6" id="KW-1133">Transmembrane helix</keyword>
<dbReference type="EMBL" id="CP119942">
    <property type="protein sequence ID" value="WFD04540.1"/>
    <property type="molecule type" value="Genomic_DNA"/>
</dbReference>
<dbReference type="GO" id="GO:0016020">
    <property type="term" value="C:membrane"/>
    <property type="evidence" value="ECO:0007669"/>
    <property type="project" value="UniProtKB-SubCell"/>
</dbReference>
<dbReference type="SUPFAM" id="SSF103506">
    <property type="entry name" value="Mitochondrial carrier"/>
    <property type="match status" value="1"/>
</dbReference>
<accession>A0AAF0E3V1</accession>
<evidence type="ECO:0000256" key="3">
    <source>
        <dbReference type="ARBA" id="ARBA00022989"/>
    </source>
</evidence>
<evidence type="ECO:0000256" key="1">
    <source>
        <dbReference type="ARBA" id="ARBA00004370"/>
    </source>
</evidence>
<feature type="compositionally biased region" description="Low complexity" evidence="5">
    <location>
        <begin position="346"/>
        <end position="368"/>
    </location>
</feature>
<name>A0AAF0E3V1_9BASI</name>
<evidence type="ECO:0000256" key="2">
    <source>
        <dbReference type="ARBA" id="ARBA00022692"/>
    </source>
</evidence>
<comment type="subcellular location">
    <subcellularLocation>
        <location evidence="1">Membrane</location>
    </subcellularLocation>
</comment>
<keyword evidence="2 6" id="KW-0812">Transmembrane</keyword>
<proteinExistence type="predicted"/>
<keyword evidence="4 6" id="KW-0472">Membrane</keyword>
<dbReference type="Proteomes" id="UP001214603">
    <property type="component" value="Chromosome 9"/>
</dbReference>
<dbReference type="AlphaFoldDB" id="A0AAF0E3V1"/>
<protein>
    <submittedName>
        <fullName evidence="7">Uncharacterized protein</fullName>
    </submittedName>
</protein>
<evidence type="ECO:0000313" key="7">
    <source>
        <dbReference type="EMBL" id="WFD04540.1"/>
    </source>
</evidence>
<evidence type="ECO:0000256" key="5">
    <source>
        <dbReference type="SAM" id="MobiDB-lite"/>
    </source>
</evidence>
<feature type="transmembrane region" description="Helical" evidence="6">
    <location>
        <begin position="448"/>
        <end position="472"/>
    </location>
</feature>